<dbReference type="AlphaFoldDB" id="A0A6J5XNG5"/>
<name>A0A6J5XNG5_PRUAR</name>
<protein>
    <submittedName>
        <fullName evidence="1">Uncharacterized protein</fullName>
    </submittedName>
</protein>
<dbReference type="Proteomes" id="UP000507245">
    <property type="component" value="Unassembled WGS sequence"/>
</dbReference>
<organism evidence="1 2">
    <name type="scientific">Prunus armeniaca</name>
    <name type="common">Apricot</name>
    <name type="synonym">Armeniaca vulgaris</name>
    <dbReference type="NCBI Taxonomy" id="36596"/>
    <lineage>
        <taxon>Eukaryota</taxon>
        <taxon>Viridiplantae</taxon>
        <taxon>Streptophyta</taxon>
        <taxon>Embryophyta</taxon>
        <taxon>Tracheophyta</taxon>
        <taxon>Spermatophyta</taxon>
        <taxon>Magnoliopsida</taxon>
        <taxon>eudicotyledons</taxon>
        <taxon>Gunneridae</taxon>
        <taxon>Pentapetalae</taxon>
        <taxon>rosids</taxon>
        <taxon>fabids</taxon>
        <taxon>Rosales</taxon>
        <taxon>Rosaceae</taxon>
        <taxon>Amygdaloideae</taxon>
        <taxon>Amygdaleae</taxon>
        <taxon>Prunus</taxon>
    </lineage>
</organism>
<gene>
    <name evidence="1" type="ORF">ORAREDHAP_LOCUS36899</name>
</gene>
<evidence type="ECO:0000313" key="2">
    <source>
        <dbReference type="Proteomes" id="UP000507245"/>
    </source>
</evidence>
<evidence type="ECO:0000313" key="1">
    <source>
        <dbReference type="EMBL" id="CAB4313612.1"/>
    </source>
</evidence>
<reference evidence="2" key="1">
    <citation type="journal article" date="2020" name="Genome Biol.">
        <title>Gamete binning: chromosome-level and haplotype-resolved genome assembly enabled by high-throughput single-cell sequencing of gamete genomes.</title>
        <authorList>
            <person name="Campoy J.A."/>
            <person name="Sun H."/>
            <person name="Goel M."/>
            <person name="Jiao W.-B."/>
            <person name="Folz-Donahue K."/>
            <person name="Wang N."/>
            <person name="Rubio M."/>
            <person name="Liu C."/>
            <person name="Kukat C."/>
            <person name="Ruiz D."/>
            <person name="Huettel B."/>
            <person name="Schneeberger K."/>
        </authorList>
    </citation>
    <scope>NUCLEOTIDE SEQUENCE [LARGE SCALE GENOMIC DNA]</scope>
    <source>
        <strain evidence="2">cv. Rojo Pasion</strain>
    </source>
</reference>
<keyword evidence="2" id="KW-1185">Reference proteome</keyword>
<sequence>MSTELSLKSSVDVDIGIIRKQLQAHDFVPVLVAKPWLRTAPNALNVAPLSLAYFEFSLSLYI</sequence>
<accession>A0A6J5XNG5</accession>
<proteinExistence type="predicted"/>
<dbReference type="EMBL" id="CAEKKB010000006">
    <property type="protein sequence ID" value="CAB4313612.1"/>
    <property type="molecule type" value="Genomic_DNA"/>
</dbReference>